<protein>
    <submittedName>
        <fullName evidence="5">MBL fold metallo-hydrolase</fullName>
    </submittedName>
</protein>
<dbReference type="Proteomes" id="UP000621560">
    <property type="component" value="Unassembled WGS sequence"/>
</dbReference>
<evidence type="ECO:0000256" key="1">
    <source>
        <dbReference type="ARBA" id="ARBA00034221"/>
    </source>
</evidence>
<sequence length="240" mass="27190">MLGTGSAFAKTYNNNNALLFGSEAAPPLLIDCGVTAMSALHSLEFGIDRLHGVLITHIHADHVGGLEELAFRMRFQHQRRPLLYIAAELADPLWNHTLRGGLVQGELQTLEDFFEVRLLHEHRGCELAPGLTIEIIKTPHIPGKPSFSLYVNDRFFYSADMQFQPQLLRDLVEERGCETIFHDCQLFQPGPVHATLEELLTLPTDLQQKIGLMHYGDNRADFEGRTGAMRFVEQQRVYRL</sequence>
<evidence type="ECO:0000259" key="4">
    <source>
        <dbReference type="SMART" id="SM00849"/>
    </source>
</evidence>
<evidence type="ECO:0000313" key="6">
    <source>
        <dbReference type="Proteomes" id="UP000621560"/>
    </source>
</evidence>
<accession>A0A927GS15</accession>
<dbReference type="AlphaFoldDB" id="A0A927GS15"/>
<proteinExistence type="predicted"/>
<gene>
    <name evidence="5" type="ORF">IDH44_13615</name>
</gene>
<reference evidence="5" key="1">
    <citation type="submission" date="2020-09" db="EMBL/GenBank/DDBJ databases">
        <title>A novel bacterium of genus Paenibacillus, isolated from South China Sea.</title>
        <authorList>
            <person name="Huang H."/>
            <person name="Mo K."/>
            <person name="Hu Y."/>
        </authorList>
    </citation>
    <scope>NUCLEOTIDE SEQUENCE</scope>
    <source>
        <strain evidence="5">IB182496</strain>
    </source>
</reference>
<dbReference type="Pfam" id="PF23023">
    <property type="entry name" value="Anti-Pycsar_Apyc1"/>
    <property type="match status" value="1"/>
</dbReference>
<name>A0A927GS15_9BACL</name>
<evidence type="ECO:0000313" key="5">
    <source>
        <dbReference type="EMBL" id="MBD2846239.1"/>
    </source>
</evidence>
<comment type="function">
    <text evidence="2">Counteracts the endogenous Pycsar antiviral defense system. Phosphodiesterase that enables metal-dependent hydrolysis of host cyclic nucleotide Pycsar defense signals such as cCMP and cUMP.</text>
</comment>
<comment type="caution">
    <text evidence="5">The sequence shown here is derived from an EMBL/GenBank/DDBJ whole genome shotgun (WGS) entry which is preliminary data.</text>
</comment>
<feature type="domain" description="Metallo-beta-lactamase" evidence="4">
    <location>
        <begin position="14"/>
        <end position="214"/>
    </location>
</feature>
<dbReference type="PANTHER" id="PTHR42663:SF6">
    <property type="entry name" value="HYDROLASE C777.06C-RELATED"/>
    <property type="match status" value="1"/>
</dbReference>
<comment type="catalytic activity">
    <reaction evidence="1">
        <text>3',5'-cyclic CMP + H2O = CMP + H(+)</text>
        <dbReference type="Rhea" id="RHEA:72675"/>
        <dbReference type="ChEBI" id="CHEBI:15377"/>
        <dbReference type="ChEBI" id="CHEBI:15378"/>
        <dbReference type="ChEBI" id="CHEBI:58003"/>
        <dbReference type="ChEBI" id="CHEBI:60377"/>
    </reaction>
    <physiologicalReaction direction="left-to-right" evidence="1">
        <dbReference type="Rhea" id="RHEA:72676"/>
    </physiologicalReaction>
</comment>
<dbReference type="PANTHER" id="PTHR42663">
    <property type="entry name" value="HYDROLASE C777.06C-RELATED-RELATED"/>
    <property type="match status" value="1"/>
</dbReference>
<dbReference type="GO" id="GO:0016787">
    <property type="term" value="F:hydrolase activity"/>
    <property type="evidence" value="ECO:0007669"/>
    <property type="project" value="UniProtKB-KW"/>
</dbReference>
<organism evidence="5 6">
    <name type="scientific">Paenibacillus sabuli</name>
    <dbReference type="NCBI Taxonomy" id="2772509"/>
    <lineage>
        <taxon>Bacteria</taxon>
        <taxon>Bacillati</taxon>
        <taxon>Bacillota</taxon>
        <taxon>Bacilli</taxon>
        <taxon>Bacillales</taxon>
        <taxon>Paenibacillaceae</taxon>
        <taxon>Paenibacillus</taxon>
    </lineage>
</organism>
<dbReference type="Gene3D" id="3.60.15.10">
    <property type="entry name" value="Ribonuclease Z/Hydroxyacylglutathione hydrolase-like"/>
    <property type="match status" value="1"/>
</dbReference>
<dbReference type="SMART" id="SM00849">
    <property type="entry name" value="Lactamase_B"/>
    <property type="match status" value="1"/>
</dbReference>
<dbReference type="EMBL" id="JACXIZ010000021">
    <property type="protein sequence ID" value="MBD2846239.1"/>
    <property type="molecule type" value="Genomic_DNA"/>
</dbReference>
<evidence type="ECO:0000256" key="3">
    <source>
        <dbReference type="ARBA" id="ARBA00048505"/>
    </source>
</evidence>
<keyword evidence="6" id="KW-1185">Reference proteome</keyword>
<dbReference type="InterPro" id="IPR001279">
    <property type="entry name" value="Metallo-B-lactamas"/>
</dbReference>
<evidence type="ECO:0000256" key="2">
    <source>
        <dbReference type="ARBA" id="ARBA00034301"/>
    </source>
</evidence>
<dbReference type="SUPFAM" id="SSF56281">
    <property type="entry name" value="Metallo-hydrolase/oxidoreductase"/>
    <property type="match status" value="1"/>
</dbReference>
<comment type="catalytic activity">
    <reaction evidence="3">
        <text>3',5'-cyclic UMP + H2O = UMP + H(+)</text>
        <dbReference type="Rhea" id="RHEA:70575"/>
        <dbReference type="ChEBI" id="CHEBI:15377"/>
        <dbReference type="ChEBI" id="CHEBI:15378"/>
        <dbReference type="ChEBI" id="CHEBI:57865"/>
        <dbReference type="ChEBI" id="CHEBI:184387"/>
    </reaction>
    <physiologicalReaction direction="left-to-right" evidence="3">
        <dbReference type="Rhea" id="RHEA:70576"/>
    </physiologicalReaction>
</comment>
<dbReference type="InterPro" id="IPR036866">
    <property type="entry name" value="RibonucZ/Hydroxyglut_hydro"/>
</dbReference>
<dbReference type="GO" id="GO:0046872">
    <property type="term" value="F:metal ion binding"/>
    <property type="evidence" value="ECO:0007669"/>
    <property type="project" value="UniProtKB-KW"/>
</dbReference>